<keyword evidence="2" id="KW-0067">ATP-binding</keyword>
<dbReference type="InterPro" id="IPR027417">
    <property type="entry name" value="P-loop_NTPase"/>
</dbReference>
<dbReference type="AlphaFoldDB" id="X0W4R9"/>
<feature type="non-terminal residue" evidence="4">
    <location>
        <position position="1"/>
    </location>
</feature>
<dbReference type="InterPro" id="IPR000523">
    <property type="entry name" value="Mg_chelatse_chII-like_cat_dom"/>
</dbReference>
<sequence length="256" mass="27606">NAAEAAVVEGTSVYGVSKITDAVGFLSGKIDLEARTAKEEAPPSEGELIEELDFGDVKGQEHVKRALTVAATGGHNVLMVGPPGSGKTMLARRIPSILPPLAFEQSLETTRVHSVAGQIRKGQGLLSTRPFRMPHHTISEVGLVGGGSDIRPGELSLAHNGVLFLDELPEFTRRTLEVLRQPLEDAWITITRATGTITYPANVMLVCAMNPCPCGFYTDPKKACHCSPVQIQRYLSRISGPLLDRIDIHIEVPQGR</sequence>
<dbReference type="InterPro" id="IPR045006">
    <property type="entry name" value="CHLI-like"/>
</dbReference>
<dbReference type="SUPFAM" id="SSF52540">
    <property type="entry name" value="P-loop containing nucleoside triphosphate hydrolases"/>
    <property type="match status" value="1"/>
</dbReference>
<dbReference type="PRINTS" id="PR01657">
    <property type="entry name" value="MCMFAMILY"/>
</dbReference>
<organism evidence="4">
    <name type="scientific">marine sediment metagenome</name>
    <dbReference type="NCBI Taxonomy" id="412755"/>
    <lineage>
        <taxon>unclassified sequences</taxon>
        <taxon>metagenomes</taxon>
        <taxon>ecological metagenomes</taxon>
    </lineage>
</organism>
<dbReference type="EMBL" id="BARS01037371">
    <property type="protein sequence ID" value="GAG25530.1"/>
    <property type="molecule type" value="Genomic_DNA"/>
</dbReference>
<name>X0W4R9_9ZZZZ</name>
<proteinExistence type="predicted"/>
<dbReference type="Gene3D" id="3.40.50.300">
    <property type="entry name" value="P-loop containing nucleotide triphosphate hydrolases"/>
    <property type="match status" value="1"/>
</dbReference>
<feature type="non-terminal residue" evidence="4">
    <location>
        <position position="256"/>
    </location>
</feature>
<keyword evidence="1" id="KW-0547">Nucleotide-binding</keyword>
<dbReference type="InterPro" id="IPR003593">
    <property type="entry name" value="AAA+_ATPase"/>
</dbReference>
<evidence type="ECO:0000256" key="2">
    <source>
        <dbReference type="ARBA" id="ARBA00022840"/>
    </source>
</evidence>
<dbReference type="Pfam" id="PF01078">
    <property type="entry name" value="Mg_chelatase"/>
    <property type="match status" value="1"/>
</dbReference>
<reference evidence="4" key="1">
    <citation type="journal article" date="2014" name="Front. Microbiol.">
        <title>High frequency of phylogenetically diverse reductive dehalogenase-homologous genes in deep subseafloor sedimentary metagenomes.</title>
        <authorList>
            <person name="Kawai M."/>
            <person name="Futagami T."/>
            <person name="Toyoda A."/>
            <person name="Takaki Y."/>
            <person name="Nishi S."/>
            <person name="Hori S."/>
            <person name="Arai W."/>
            <person name="Tsubouchi T."/>
            <person name="Morono Y."/>
            <person name="Uchiyama I."/>
            <person name="Ito T."/>
            <person name="Fujiyama A."/>
            <person name="Inagaki F."/>
            <person name="Takami H."/>
        </authorList>
    </citation>
    <scope>NUCLEOTIDE SEQUENCE</scope>
    <source>
        <strain evidence="4">Expedition CK06-06</strain>
    </source>
</reference>
<protein>
    <recommendedName>
        <fullName evidence="3">AAA+ ATPase domain-containing protein</fullName>
    </recommendedName>
</protein>
<gene>
    <name evidence="4" type="ORF">S01H1_57312</name>
</gene>
<evidence type="ECO:0000259" key="3">
    <source>
        <dbReference type="SMART" id="SM00382"/>
    </source>
</evidence>
<dbReference type="SMART" id="SM00382">
    <property type="entry name" value="AAA"/>
    <property type="match status" value="1"/>
</dbReference>
<dbReference type="GO" id="GO:0005524">
    <property type="term" value="F:ATP binding"/>
    <property type="evidence" value="ECO:0007669"/>
    <property type="project" value="UniProtKB-KW"/>
</dbReference>
<dbReference type="PANTHER" id="PTHR32039">
    <property type="entry name" value="MAGNESIUM-CHELATASE SUBUNIT CHLI"/>
    <property type="match status" value="1"/>
</dbReference>
<evidence type="ECO:0000313" key="4">
    <source>
        <dbReference type="EMBL" id="GAG25530.1"/>
    </source>
</evidence>
<dbReference type="GO" id="GO:0003677">
    <property type="term" value="F:DNA binding"/>
    <property type="evidence" value="ECO:0007669"/>
    <property type="project" value="InterPro"/>
</dbReference>
<accession>X0W4R9</accession>
<feature type="domain" description="AAA+ ATPase" evidence="3">
    <location>
        <begin position="73"/>
        <end position="256"/>
    </location>
</feature>
<comment type="caution">
    <text evidence="4">The sequence shown here is derived from an EMBL/GenBank/DDBJ whole genome shotgun (WGS) entry which is preliminary data.</text>
</comment>
<dbReference type="InterPro" id="IPR001208">
    <property type="entry name" value="MCM_dom"/>
</dbReference>
<dbReference type="PANTHER" id="PTHR32039:SF7">
    <property type="entry name" value="COMPETENCE PROTEIN COMM"/>
    <property type="match status" value="1"/>
</dbReference>
<evidence type="ECO:0000256" key="1">
    <source>
        <dbReference type="ARBA" id="ARBA00022741"/>
    </source>
</evidence>